<accession>A0AAU7S6D8</accession>
<name>A0AAU7S6D8_9HYPH</name>
<reference evidence="1" key="1">
    <citation type="submission" date="2024-06" db="EMBL/GenBank/DDBJ databases">
        <authorList>
            <person name="Li T."/>
            <person name="Gao R."/>
        </authorList>
    </citation>
    <scope>NUCLEOTIDE SEQUENCE</scope>
    <source>
        <strain evidence="1">ZPR3</strain>
        <plasmid evidence="1">unnamed4</plasmid>
    </source>
</reference>
<gene>
    <name evidence="1" type="ORF">ABM479_35035</name>
</gene>
<protein>
    <submittedName>
        <fullName evidence="1">Uncharacterized protein</fullName>
    </submittedName>
</protein>
<dbReference type="AlphaFoldDB" id="A0AAU7S6D8"/>
<evidence type="ECO:0000313" key="1">
    <source>
        <dbReference type="EMBL" id="XBT97916.1"/>
    </source>
</evidence>
<proteinExistence type="predicted"/>
<dbReference type="RefSeq" id="WP_349963174.1">
    <property type="nucleotide sequence ID" value="NZ_CP157964.1"/>
</dbReference>
<dbReference type="EMBL" id="CP157964">
    <property type="protein sequence ID" value="XBT97916.1"/>
    <property type="molecule type" value="Genomic_DNA"/>
</dbReference>
<keyword evidence="1" id="KW-0614">Plasmid</keyword>
<organism evidence="1">
    <name type="scientific">Rhizobium sp. ZPR3</name>
    <dbReference type="NCBI Taxonomy" id="3158967"/>
    <lineage>
        <taxon>Bacteria</taxon>
        <taxon>Pseudomonadati</taxon>
        <taxon>Pseudomonadota</taxon>
        <taxon>Alphaproteobacteria</taxon>
        <taxon>Hyphomicrobiales</taxon>
        <taxon>Rhizobiaceae</taxon>
        <taxon>Rhizobium/Agrobacterium group</taxon>
        <taxon>Rhizobium</taxon>
    </lineage>
</organism>
<sequence>MHEMLQQAASCAAATGPTILLQGMQIERPVDVVKAAALSADDKRAVLAAWASDFYAIDSKPAFRHLPGTPEPVSIDEIQAAFIELDRRYGS</sequence>
<geneLocation type="plasmid" evidence="1">
    <name>unnamed4</name>
</geneLocation>